<dbReference type="RefSeq" id="WP_330106561.1">
    <property type="nucleotide sequence ID" value="NZ_JAZDQT010000001.1"/>
</dbReference>
<comment type="caution">
    <text evidence="1">The sequence shown here is derived from an EMBL/GenBank/DDBJ whole genome shotgun (WGS) entry which is preliminary data.</text>
</comment>
<gene>
    <name evidence="1" type="ORF">VRU48_03635</name>
</gene>
<keyword evidence="2" id="KW-1185">Reference proteome</keyword>
<evidence type="ECO:0000313" key="2">
    <source>
        <dbReference type="Proteomes" id="UP001336835"/>
    </source>
</evidence>
<reference evidence="1 2" key="1">
    <citation type="submission" date="2024-01" db="EMBL/GenBank/DDBJ databases">
        <title>Pedobacter sp. nov., isolated from fresh soil.</title>
        <authorList>
            <person name="Le N.T.T."/>
        </authorList>
    </citation>
    <scope>NUCLEOTIDE SEQUENCE [LARGE SCALE GENOMIC DNA]</scope>
    <source>
        <strain evidence="1 2">KR3-3</strain>
    </source>
</reference>
<dbReference type="Proteomes" id="UP001336835">
    <property type="component" value="Unassembled WGS sequence"/>
</dbReference>
<dbReference type="EMBL" id="JAZDQT010000001">
    <property type="protein sequence ID" value="MEE1944186.1"/>
    <property type="molecule type" value="Genomic_DNA"/>
</dbReference>
<evidence type="ECO:0008006" key="3">
    <source>
        <dbReference type="Google" id="ProtNLM"/>
    </source>
</evidence>
<proteinExistence type="predicted"/>
<protein>
    <recommendedName>
        <fullName evidence="3">ABM domain-containing protein</fullName>
    </recommendedName>
</protein>
<sequence>MISVEVSYTVKPAFLEQNKRNISLFLADFRQLTHLNFLYQVYLKDDGLTFMHLSMYENEEIQQQILHVPSFLQFQQERDESNLDNAAQVKQLTLIGSSLRLI</sequence>
<evidence type="ECO:0000313" key="1">
    <source>
        <dbReference type="EMBL" id="MEE1944186.1"/>
    </source>
</evidence>
<accession>A0ABU7I4D5</accession>
<organism evidence="1 2">
    <name type="scientific">Pedobacter albus</name>
    <dbReference type="NCBI Taxonomy" id="3113905"/>
    <lineage>
        <taxon>Bacteria</taxon>
        <taxon>Pseudomonadati</taxon>
        <taxon>Bacteroidota</taxon>
        <taxon>Sphingobacteriia</taxon>
        <taxon>Sphingobacteriales</taxon>
        <taxon>Sphingobacteriaceae</taxon>
        <taxon>Pedobacter</taxon>
    </lineage>
</organism>
<name>A0ABU7I4D5_9SPHI</name>